<name>H6KZZ7_SAPGL</name>
<feature type="chain" id="PRO_5003603776" evidence="2">
    <location>
        <begin position="20"/>
        <end position="190"/>
    </location>
</feature>
<dbReference type="RefSeq" id="WP_015693599.1">
    <property type="nucleotide sequence ID" value="NC_016940.1"/>
</dbReference>
<sequence length="190" mass="21809">MKFILFHLLLTLLPFSLFAHNPLSARYELNQEDNHWTLNVNLSQSGLEQALLKQYSKESLNTKTTAQLKQLIIEYIKPRFVLKVNGKKITLKDGGLRLGNHQTDLKFILSPLPQKIEEATISIPAFKENKQHQTIFFHHLNGQTEHLVLSTNNDYQAIIIEAPKSKLTTYLLITLGALIFIALIYYLLAR</sequence>
<evidence type="ECO:0000313" key="4">
    <source>
        <dbReference type="Proteomes" id="UP000007519"/>
    </source>
</evidence>
<dbReference type="HOGENOM" id="CLU_1427083_0_0_10"/>
<keyword evidence="4" id="KW-1185">Reference proteome</keyword>
<evidence type="ECO:0000313" key="3">
    <source>
        <dbReference type="EMBL" id="AFC26004.1"/>
    </source>
</evidence>
<dbReference type="AlphaFoldDB" id="H6KZZ7"/>
<keyword evidence="1" id="KW-1133">Transmembrane helix</keyword>
<dbReference type="Pfam" id="PF20420">
    <property type="entry name" value="DUF6702"/>
    <property type="match status" value="1"/>
</dbReference>
<dbReference type="eggNOG" id="ENOG5032UY0">
    <property type="taxonomic scope" value="Bacteria"/>
</dbReference>
<evidence type="ECO:0000256" key="1">
    <source>
        <dbReference type="SAM" id="Phobius"/>
    </source>
</evidence>
<dbReference type="EMBL" id="CP002831">
    <property type="protein sequence ID" value="AFC26004.1"/>
    <property type="molecule type" value="Genomic_DNA"/>
</dbReference>
<reference evidence="3 4" key="1">
    <citation type="journal article" date="2012" name="Stand. Genomic Sci.">
        <title>Complete genome sequencing and analysis of Saprospira grandis str. Lewin, a predatory marine bacterium.</title>
        <authorList>
            <person name="Saw J.H."/>
            <person name="Yuryev A."/>
            <person name="Kanbe M."/>
            <person name="Hou S."/>
            <person name="Young A.G."/>
            <person name="Aizawa S."/>
            <person name="Alam M."/>
        </authorList>
    </citation>
    <scope>NUCLEOTIDE SEQUENCE [LARGE SCALE GENOMIC DNA]</scope>
    <source>
        <strain evidence="3 4">Lewin</strain>
    </source>
</reference>
<protein>
    <submittedName>
        <fullName evidence="3">Uncharacterized protein</fullName>
    </submittedName>
</protein>
<keyword evidence="1" id="KW-0812">Transmembrane</keyword>
<dbReference type="OrthoDB" id="1450721at2"/>
<evidence type="ECO:0000256" key="2">
    <source>
        <dbReference type="SAM" id="SignalP"/>
    </source>
</evidence>
<dbReference type="Proteomes" id="UP000007519">
    <property type="component" value="Chromosome"/>
</dbReference>
<dbReference type="STRING" id="984262.SGRA_3276"/>
<keyword evidence="2" id="KW-0732">Signal</keyword>
<proteinExistence type="predicted"/>
<gene>
    <name evidence="3" type="ordered locus">SGRA_3276</name>
</gene>
<feature type="signal peptide" evidence="2">
    <location>
        <begin position="1"/>
        <end position="19"/>
    </location>
</feature>
<dbReference type="KEGG" id="sgn:SGRA_3276"/>
<dbReference type="InterPro" id="IPR046525">
    <property type="entry name" value="DUF6702"/>
</dbReference>
<keyword evidence="1" id="KW-0472">Membrane</keyword>
<organism evidence="3 4">
    <name type="scientific">Saprospira grandis (strain Lewin)</name>
    <dbReference type="NCBI Taxonomy" id="984262"/>
    <lineage>
        <taxon>Bacteria</taxon>
        <taxon>Pseudomonadati</taxon>
        <taxon>Bacteroidota</taxon>
        <taxon>Saprospiria</taxon>
        <taxon>Saprospirales</taxon>
        <taxon>Saprospiraceae</taxon>
        <taxon>Saprospira</taxon>
    </lineage>
</organism>
<feature type="transmembrane region" description="Helical" evidence="1">
    <location>
        <begin position="167"/>
        <end position="188"/>
    </location>
</feature>
<accession>H6KZZ7</accession>